<sequence>MDEATKRAVDEFALVLTELNLKYTKFIREHIQLRFIV</sequence>
<accession>F7NDU7</accession>
<evidence type="ECO:0000313" key="1">
    <source>
        <dbReference type="EMBL" id="EGO65762.1"/>
    </source>
</evidence>
<protein>
    <submittedName>
        <fullName evidence="1">Uncharacterized protein</fullName>
    </submittedName>
</protein>
<comment type="caution">
    <text evidence="1">The sequence shown here is derived from an EMBL/GenBank/DDBJ whole genome shotgun (WGS) entry which is preliminary data.</text>
</comment>
<name>F7NDU7_9FIRM</name>
<evidence type="ECO:0000313" key="2">
    <source>
        <dbReference type="Proteomes" id="UP000003240"/>
    </source>
</evidence>
<reference evidence="1 2" key="1">
    <citation type="journal article" date="2011" name="EMBO J.">
        <title>Structural diversity of bacterial flagellar motors.</title>
        <authorList>
            <person name="Chen S."/>
            <person name="Beeby M."/>
            <person name="Murphy G.E."/>
            <person name="Leadbetter J.R."/>
            <person name="Hendrixson D.R."/>
            <person name="Briegel A."/>
            <person name="Li Z."/>
            <person name="Shi J."/>
            <person name="Tocheva E.I."/>
            <person name="Muller A."/>
            <person name="Dobro M.J."/>
            <person name="Jensen G.J."/>
        </authorList>
    </citation>
    <scope>NUCLEOTIDE SEQUENCE [LARGE SCALE GENOMIC DNA]</scope>
    <source>
        <strain evidence="1 2">DSM 6540</strain>
    </source>
</reference>
<gene>
    <name evidence="1" type="ORF">ALO_01020</name>
</gene>
<dbReference type="Proteomes" id="UP000003240">
    <property type="component" value="Unassembled WGS sequence"/>
</dbReference>
<proteinExistence type="predicted"/>
<dbReference type="AlphaFoldDB" id="F7NDU7"/>
<keyword evidence="2" id="KW-1185">Reference proteome</keyword>
<organism evidence="1 2">
    <name type="scientific">Acetonema longum DSM 6540</name>
    <dbReference type="NCBI Taxonomy" id="1009370"/>
    <lineage>
        <taxon>Bacteria</taxon>
        <taxon>Bacillati</taxon>
        <taxon>Bacillota</taxon>
        <taxon>Negativicutes</taxon>
        <taxon>Acetonemataceae</taxon>
        <taxon>Acetonema</taxon>
    </lineage>
</organism>
<dbReference type="STRING" id="1009370.ALO_01020"/>
<dbReference type="EMBL" id="AFGF01000013">
    <property type="protein sequence ID" value="EGO65762.1"/>
    <property type="molecule type" value="Genomic_DNA"/>
</dbReference>